<organism evidence="2 3">
    <name type="scientific">Streptomyces aureus</name>
    <dbReference type="NCBI Taxonomy" id="193461"/>
    <lineage>
        <taxon>Bacteria</taxon>
        <taxon>Bacillati</taxon>
        <taxon>Actinomycetota</taxon>
        <taxon>Actinomycetes</taxon>
        <taxon>Kitasatosporales</taxon>
        <taxon>Streptomycetaceae</taxon>
        <taxon>Streptomyces</taxon>
    </lineage>
</organism>
<evidence type="ECO:0000313" key="3">
    <source>
        <dbReference type="Proteomes" id="UP001571476"/>
    </source>
</evidence>
<feature type="transmembrane region" description="Helical" evidence="1">
    <location>
        <begin position="50"/>
        <end position="76"/>
    </location>
</feature>
<keyword evidence="1" id="KW-0812">Transmembrane</keyword>
<sequence length="263" mass="30196">MTAIRRIRAWWFDTAKQARWTTYVCIPIGVAGLLSGVYGDSHHGWDDRAFLTNLISSLTSLMFGVPTALLIITHLGNYQTEALEKRQVARRVRAELEVLEQALLQNLGPDSVLYVRQRLAALKRTTLAILDHLPPEGEAMTESLFESQVTHVRICQHILERLFSDRDREKFNKWMNEIQAQWKVLDEDVRPSVANTGNPWITLAKGSEARNALPTIQESGILRDPEVITDRRSGIRPHMERLNWIEAFEALLSAHHELLRLYR</sequence>
<dbReference type="RefSeq" id="WP_372564291.1">
    <property type="nucleotide sequence ID" value="NZ_JBGOSP010000013.1"/>
</dbReference>
<accession>A0ABV4SM61</accession>
<protein>
    <submittedName>
        <fullName evidence="2">Uncharacterized protein</fullName>
    </submittedName>
</protein>
<dbReference type="EMBL" id="JBGOSP010000013">
    <property type="protein sequence ID" value="MFA3839505.1"/>
    <property type="molecule type" value="Genomic_DNA"/>
</dbReference>
<keyword evidence="1" id="KW-1133">Transmembrane helix</keyword>
<gene>
    <name evidence="2" type="ORF">ACEG43_25570</name>
</gene>
<keyword evidence="3" id="KW-1185">Reference proteome</keyword>
<proteinExistence type="predicted"/>
<name>A0ABV4SM61_9ACTN</name>
<feature type="transmembrane region" description="Helical" evidence="1">
    <location>
        <begin position="20"/>
        <end position="38"/>
    </location>
</feature>
<reference evidence="2 3" key="1">
    <citation type="submission" date="2024-08" db="EMBL/GenBank/DDBJ databases">
        <title>Genome sequence of Streptomyces aureus CACIA-1.46HGO.</title>
        <authorList>
            <person name="Evangelista-Martinez Z."/>
        </authorList>
    </citation>
    <scope>NUCLEOTIDE SEQUENCE [LARGE SCALE GENOMIC DNA]</scope>
    <source>
        <strain evidence="2 3">CACIA-1.46HGO</strain>
    </source>
</reference>
<keyword evidence="1" id="KW-0472">Membrane</keyword>
<comment type="caution">
    <text evidence="2">The sequence shown here is derived from an EMBL/GenBank/DDBJ whole genome shotgun (WGS) entry which is preliminary data.</text>
</comment>
<evidence type="ECO:0000256" key="1">
    <source>
        <dbReference type="SAM" id="Phobius"/>
    </source>
</evidence>
<evidence type="ECO:0000313" key="2">
    <source>
        <dbReference type="EMBL" id="MFA3839505.1"/>
    </source>
</evidence>
<dbReference type="Proteomes" id="UP001571476">
    <property type="component" value="Unassembled WGS sequence"/>
</dbReference>